<dbReference type="EMBL" id="BGPR01007733">
    <property type="protein sequence ID" value="GBN29107.1"/>
    <property type="molecule type" value="Genomic_DNA"/>
</dbReference>
<dbReference type="AlphaFoldDB" id="A0A4Y2MTE7"/>
<evidence type="ECO:0000256" key="1">
    <source>
        <dbReference type="SAM" id="MobiDB-lite"/>
    </source>
</evidence>
<evidence type="ECO:0000313" key="2">
    <source>
        <dbReference type="EMBL" id="GBN29107.1"/>
    </source>
</evidence>
<organism evidence="2 3">
    <name type="scientific">Araneus ventricosus</name>
    <name type="common">Orbweaver spider</name>
    <name type="synonym">Epeira ventricosa</name>
    <dbReference type="NCBI Taxonomy" id="182803"/>
    <lineage>
        <taxon>Eukaryota</taxon>
        <taxon>Metazoa</taxon>
        <taxon>Ecdysozoa</taxon>
        <taxon>Arthropoda</taxon>
        <taxon>Chelicerata</taxon>
        <taxon>Arachnida</taxon>
        <taxon>Araneae</taxon>
        <taxon>Araneomorphae</taxon>
        <taxon>Entelegynae</taxon>
        <taxon>Araneoidea</taxon>
        <taxon>Araneidae</taxon>
        <taxon>Araneus</taxon>
    </lineage>
</organism>
<evidence type="ECO:0000313" key="3">
    <source>
        <dbReference type="Proteomes" id="UP000499080"/>
    </source>
</evidence>
<name>A0A4Y2MTE7_ARAVE</name>
<sequence>MLSLITCRGTAKDRCCSRVCGMARTFQGYVGNCSDGDLSTVPMGYCRFCMRRKNGASGQIPSFNKAPTKGVERRNTHHGNRALDASRATENYWKIFQHPIDRSPSHSFCCYYYY</sequence>
<protein>
    <submittedName>
        <fullName evidence="2">Uncharacterized protein</fullName>
    </submittedName>
</protein>
<dbReference type="Proteomes" id="UP000499080">
    <property type="component" value="Unassembled WGS sequence"/>
</dbReference>
<accession>A0A4Y2MTE7</accession>
<comment type="caution">
    <text evidence="2">The sequence shown here is derived from an EMBL/GenBank/DDBJ whole genome shotgun (WGS) entry which is preliminary data.</text>
</comment>
<gene>
    <name evidence="2" type="ORF">AVEN_151696_1</name>
</gene>
<reference evidence="2 3" key="1">
    <citation type="journal article" date="2019" name="Sci. Rep.">
        <title>Orb-weaving spider Araneus ventricosus genome elucidates the spidroin gene catalogue.</title>
        <authorList>
            <person name="Kono N."/>
            <person name="Nakamura H."/>
            <person name="Ohtoshi R."/>
            <person name="Moran D.A.P."/>
            <person name="Shinohara A."/>
            <person name="Yoshida Y."/>
            <person name="Fujiwara M."/>
            <person name="Mori M."/>
            <person name="Tomita M."/>
            <person name="Arakawa K."/>
        </authorList>
    </citation>
    <scope>NUCLEOTIDE SEQUENCE [LARGE SCALE GENOMIC DNA]</scope>
</reference>
<proteinExistence type="predicted"/>
<feature type="region of interest" description="Disordered" evidence="1">
    <location>
        <begin position="60"/>
        <end position="79"/>
    </location>
</feature>
<keyword evidence="3" id="KW-1185">Reference proteome</keyword>